<keyword evidence="1" id="KW-0238">DNA-binding</keyword>
<dbReference type="InterPro" id="IPR013096">
    <property type="entry name" value="Cupin_2"/>
</dbReference>
<keyword evidence="5" id="KW-1185">Reference proteome</keyword>
<dbReference type="PROSITE" id="PS50937">
    <property type="entry name" value="HTH_MERR_2"/>
    <property type="match status" value="1"/>
</dbReference>
<dbReference type="InterPro" id="IPR010982">
    <property type="entry name" value="Lambda_DNA-bd_dom_sf"/>
</dbReference>
<feature type="domain" description="HTH cro/C1-type" evidence="3">
    <location>
        <begin position="94"/>
        <end position="148"/>
    </location>
</feature>
<evidence type="ECO:0000313" key="4">
    <source>
        <dbReference type="EMBL" id="BAT61253.1"/>
    </source>
</evidence>
<dbReference type="SUPFAM" id="SSF47413">
    <property type="entry name" value="lambda repressor-like DNA-binding domains"/>
    <property type="match status" value="1"/>
</dbReference>
<dbReference type="Proteomes" id="UP000236884">
    <property type="component" value="Chromosome"/>
</dbReference>
<reference evidence="4 5" key="1">
    <citation type="submission" date="2015-08" db="EMBL/GenBank/DDBJ databases">
        <title>Investigation of the bacterial diversity of lava forest soil.</title>
        <authorList>
            <person name="Lee J.S."/>
        </authorList>
    </citation>
    <scope>NUCLEOTIDE SEQUENCE [LARGE SCALE GENOMIC DNA]</scope>
    <source>
        <strain evidence="4 5">GJW-30</strain>
    </source>
</reference>
<dbReference type="InterPro" id="IPR014710">
    <property type="entry name" value="RmlC-like_jellyroll"/>
</dbReference>
<dbReference type="InterPro" id="IPR001387">
    <property type="entry name" value="Cro/C1-type_HTH"/>
</dbReference>
<gene>
    <name evidence="4" type="primary">puuR</name>
    <name evidence="4" type="ORF">GJW-30_1_03810</name>
</gene>
<dbReference type="SUPFAM" id="SSF46955">
    <property type="entry name" value="Putative DNA-binding domain"/>
    <property type="match status" value="1"/>
</dbReference>
<sequence>MTDTQFKIAEAAKMAGVSASTLRLWEQQGLVEPIRTVSGQRLYDAPLIARLKTIAWLRSEKGLNPAAIRENLSENREAPPSAPVSPDVAMGARVRHLRRSKGTTLEAAAVATGVPVSALSTFERTSQGLSLTSLHAVARFLDTTIAALSGNENPSDGESVVRKDAWQSWPPTSSGVTIQTLADGNRQMECHRFVLARGASSEGAYQHAGEEFLHVLSGSMEIVLDGDRFFNLGSGDSFYFESSKSHAWRNTADGETVLLWINTPATF</sequence>
<dbReference type="PANTHER" id="PTHR46797:SF1">
    <property type="entry name" value="METHYLPHOSPHONATE SYNTHASE"/>
    <property type="match status" value="1"/>
</dbReference>
<dbReference type="Gene3D" id="2.60.120.10">
    <property type="entry name" value="Jelly Rolls"/>
    <property type="match status" value="1"/>
</dbReference>
<dbReference type="AlphaFoldDB" id="A0A0S3PZ87"/>
<dbReference type="PANTHER" id="PTHR46797">
    <property type="entry name" value="HTH-TYPE TRANSCRIPTIONAL REGULATOR"/>
    <property type="match status" value="1"/>
</dbReference>
<dbReference type="InterPro" id="IPR050807">
    <property type="entry name" value="TransReg_Diox_bact_type"/>
</dbReference>
<dbReference type="Gene3D" id="1.10.260.40">
    <property type="entry name" value="lambda repressor-like DNA-binding domains"/>
    <property type="match status" value="1"/>
</dbReference>
<proteinExistence type="predicted"/>
<dbReference type="KEGG" id="vgo:GJW-30_1_03810"/>
<dbReference type="Pfam" id="PF13411">
    <property type="entry name" value="MerR_1"/>
    <property type="match status" value="1"/>
</dbReference>
<evidence type="ECO:0000259" key="3">
    <source>
        <dbReference type="PROSITE" id="PS50943"/>
    </source>
</evidence>
<dbReference type="SMART" id="SM00530">
    <property type="entry name" value="HTH_XRE"/>
    <property type="match status" value="1"/>
</dbReference>
<organism evidence="4 5">
    <name type="scientific">Variibacter gotjawalensis</name>
    <dbReference type="NCBI Taxonomy" id="1333996"/>
    <lineage>
        <taxon>Bacteria</taxon>
        <taxon>Pseudomonadati</taxon>
        <taxon>Pseudomonadota</taxon>
        <taxon>Alphaproteobacteria</taxon>
        <taxon>Hyphomicrobiales</taxon>
        <taxon>Nitrobacteraceae</taxon>
        <taxon>Variibacter</taxon>
    </lineage>
</organism>
<dbReference type="InterPro" id="IPR000551">
    <property type="entry name" value="MerR-type_HTH_dom"/>
</dbReference>
<protein>
    <submittedName>
        <fullName evidence="4">HTH-type transcriptional regulator PuuR</fullName>
    </submittedName>
</protein>
<evidence type="ECO:0000313" key="5">
    <source>
        <dbReference type="Proteomes" id="UP000236884"/>
    </source>
</evidence>
<dbReference type="CDD" id="cd00592">
    <property type="entry name" value="HTH_MerR-like"/>
    <property type="match status" value="1"/>
</dbReference>
<feature type="domain" description="HTH merR-type" evidence="2">
    <location>
        <begin position="5"/>
        <end position="74"/>
    </location>
</feature>
<accession>A0A0S3PZ87</accession>
<dbReference type="SUPFAM" id="SSF51182">
    <property type="entry name" value="RmlC-like cupins"/>
    <property type="match status" value="1"/>
</dbReference>
<evidence type="ECO:0000259" key="2">
    <source>
        <dbReference type="PROSITE" id="PS50937"/>
    </source>
</evidence>
<dbReference type="Gene3D" id="1.10.1660.10">
    <property type="match status" value="1"/>
</dbReference>
<dbReference type="RefSeq" id="WP_096357975.1">
    <property type="nucleotide sequence ID" value="NZ_AP014946.1"/>
</dbReference>
<dbReference type="CDD" id="cd02209">
    <property type="entry name" value="cupin_XRE_C"/>
    <property type="match status" value="1"/>
</dbReference>
<dbReference type="GO" id="GO:0003700">
    <property type="term" value="F:DNA-binding transcription factor activity"/>
    <property type="evidence" value="ECO:0007669"/>
    <property type="project" value="TreeGrafter"/>
</dbReference>
<dbReference type="PROSITE" id="PS00552">
    <property type="entry name" value="HTH_MERR_1"/>
    <property type="match status" value="1"/>
</dbReference>
<name>A0A0S3PZ87_9BRAD</name>
<dbReference type="Pfam" id="PF13560">
    <property type="entry name" value="HTH_31"/>
    <property type="match status" value="1"/>
</dbReference>
<dbReference type="GO" id="GO:0005829">
    <property type="term" value="C:cytosol"/>
    <property type="evidence" value="ECO:0007669"/>
    <property type="project" value="TreeGrafter"/>
</dbReference>
<dbReference type="InterPro" id="IPR011051">
    <property type="entry name" value="RmlC_Cupin_sf"/>
</dbReference>
<dbReference type="Pfam" id="PF07883">
    <property type="entry name" value="Cupin_2"/>
    <property type="match status" value="1"/>
</dbReference>
<dbReference type="OrthoDB" id="9814751at2"/>
<dbReference type="GO" id="GO:0003677">
    <property type="term" value="F:DNA binding"/>
    <property type="evidence" value="ECO:0007669"/>
    <property type="project" value="UniProtKB-KW"/>
</dbReference>
<dbReference type="SMART" id="SM00422">
    <property type="entry name" value="HTH_MERR"/>
    <property type="match status" value="1"/>
</dbReference>
<dbReference type="CDD" id="cd00093">
    <property type="entry name" value="HTH_XRE"/>
    <property type="match status" value="1"/>
</dbReference>
<evidence type="ECO:0000256" key="1">
    <source>
        <dbReference type="ARBA" id="ARBA00023125"/>
    </source>
</evidence>
<dbReference type="EMBL" id="AP014946">
    <property type="protein sequence ID" value="BAT61253.1"/>
    <property type="molecule type" value="Genomic_DNA"/>
</dbReference>
<dbReference type="InterPro" id="IPR009061">
    <property type="entry name" value="DNA-bd_dom_put_sf"/>
</dbReference>
<dbReference type="PROSITE" id="PS50943">
    <property type="entry name" value="HTH_CROC1"/>
    <property type="match status" value="1"/>
</dbReference>